<dbReference type="NCBIfam" id="TIGR00095">
    <property type="entry name" value="16S rRNA (guanine(966)-N(2))-methyltransferase RsmD"/>
    <property type="match status" value="1"/>
</dbReference>
<dbReference type="GeneID" id="90597136"/>
<keyword evidence="6" id="KW-1185">Reference proteome</keyword>
<gene>
    <name evidence="3" type="ORF">IL45_13890</name>
    <name evidence="4" type="ORF">LY02_01917</name>
</gene>
<dbReference type="PROSITE" id="PS00092">
    <property type="entry name" value="N6_MTASE"/>
    <property type="match status" value="1"/>
</dbReference>
<dbReference type="GO" id="GO:0003676">
    <property type="term" value="F:nucleic acid binding"/>
    <property type="evidence" value="ECO:0007669"/>
    <property type="project" value="InterPro"/>
</dbReference>
<dbReference type="PANTHER" id="PTHR43542:SF1">
    <property type="entry name" value="METHYLTRANSFERASE"/>
    <property type="match status" value="1"/>
</dbReference>
<dbReference type="EMBL" id="JPJI01000032">
    <property type="protein sequence ID" value="KEZ93206.1"/>
    <property type="molecule type" value="Genomic_DNA"/>
</dbReference>
<evidence type="ECO:0000313" key="4">
    <source>
        <dbReference type="EMBL" id="PRX13672.1"/>
    </source>
</evidence>
<organism evidence="3 5">
    <name type="scientific">Nonlabens ulvanivorans</name>
    <name type="common">Persicivirga ulvanivorans</name>
    <dbReference type="NCBI Taxonomy" id="906888"/>
    <lineage>
        <taxon>Bacteria</taxon>
        <taxon>Pseudomonadati</taxon>
        <taxon>Bacteroidota</taxon>
        <taxon>Flavobacteriia</taxon>
        <taxon>Flavobacteriales</taxon>
        <taxon>Flavobacteriaceae</taxon>
        <taxon>Nonlabens</taxon>
    </lineage>
</organism>
<dbReference type="InterPro" id="IPR004398">
    <property type="entry name" value="RNA_MeTrfase_RsmD"/>
</dbReference>
<comment type="caution">
    <text evidence="3">The sequence shown here is derived from an EMBL/GenBank/DDBJ whole genome shotgun (WGS) entry which is preliminary data.</text>
</comment>
<dbReference type="EMBL" id="PVNA01000003">
    <property type="protein sequence ID" value="PRX13672.1"/>
    <property type="molecule type" value="Genomic_DNA"/>
</dbReference>
<dbReference type="PIRSF" id="PIRSF004553">
    <property type="entry name" value="CHP00095"/>
    <property type="match status" value="1"/>
</dbReference>
<dbReference type="Gene3D" id="3.40.50.150">
    <property type="entry name" value="Vaccinia Virus protein VP39"/>
    <property type="match status" value="1"/>
</dbReference>
<dbReference type="PANTHER" id="PTHR43542">
    <property type="entry name" value="METHYLTRANSFERASE"/>
    <property type="match status" value="1"/>
</dbReference>
<evidence type="ECO:0000313" key="3">
    <source>
        <dbReference type="EMBL" id="KEZ93206.1"/>
    </source>
</evidence>
<name>A0A084JW72_NONUL</name>
<dbReference type="RefSeq" id="WP_036584906.1">
    <property type="nucleotide sequence ID" value="NZ_CP136694.1"/>
</dbReference>
<protein>
    <submittedName>
        <fullName evidence="3 4">Methyltransferase</fullName>
    </submittedName>
</protein>
<dbReference type="Proteomes" id="UP000239997">
    <property type="component" value="Unassembled WGS sequence"/>
</dbReference>
<dbReference type="SUPFAM" id="SSF53335">
    <property type="entry name" value="S-adenosyl-L-methionine-dependent methyltransferases"/>
    <property type="match status" value="1"/>
</dbReference>
<dbReference type="OrthoDB" id="9803017at2"/>
<reference evidence="4 6" key="2">
    <citation type="submission" date="2018-03" db="EMBL/GenBank/DDBJ databases">
        <title>Genomic Encyclopedia of Archaeal and Bacterial Type Strains, Phase II (KMG-II): from individual species to whole genera.</title>
        <authorList>
            <person name="Goeker M."/>
        </authorList>
    </citation>
    <scope>NUCLEOTIDE SEQUENCE [LARGE SCALE GENOMIC DNA]</scope>
    <source>
        <strain evidence="4 6">DSM 22727</strain>
    </source>
</reference>
<reference evidence="3 5" key="1">
    <citation type="submission" date="2014-07" db="EMBL/GenBank/DDBJ databases">
        <title>Draft genome sequence of Nonlabens ulvanivorans, an ulvan degrading bacterium.</title>
        <authorList>
            <person name="Kopel M."/>
            <person name="Helbert W."/>
            <person name="Henrissat B."/>
            <person name="Doniger T."/>
            <person name="Banin E."/>
        </authorList>
    </citation>
    <scope>NUCLEOTIDE SEQUENCE [LARGE SCALE GENOMIC DNA]</scope>
    <source>
        <strain evidence="3 5">PLR</strain>
    </source>
</reference>
<dbReference type="InterPro" id="IPR002052">
    <property type="entry name" value="DNA_methylase_N6_adenine_CS"/>
</dbReference>
<accession>A0A084JW72</accession>
<evidence type="ECO:0000256" key="1">
    <source>
        <dbReference type="ARBA" id="ARBA00022603"/>
    </source>
</evidence>
<keyword evidence="1 3" id="KW-0489">Methyltransferase</keyword>
<evidence type="ECO:0000256" key="2">
    <source>
        <dbReference type="ARBA" id="ARBA00022679"/>
    </source>
</evidence>
<evidence type="ECO:0000313" key="6">
    <source>
        <dbReference type="Proteomes" id="UP000239997"/>
    </source>
</evidence>
<dbReference type="GO" id="GO:0008168">
    <property type="term" value="F:methyltransferase activity"/>
    <property type="evidence" value="ECO:0007669"/>
    <property type="project" value="UniProtKB-KW"/>
</dbReference>
<dbReference type="GO" id="GO:0031167">
    <property type="term" value="P:rRNA methylation"/>
    <property type="evidence" value="ECO:0007669"/>
    <property type="project" value="InterPro"/>
</dbReference>
<keyword evidence="2 3" id="KW-0808">Transferase</keyword>
<sequence>MRIISGIHKGRRIQAPKNLPVRPTTDMSKEALFNILRHRKHIPGIKVLELFAGSGNMSYEFGSRGASSILAVDQHKPCLDFIKKTASALNLPIDTNKADAFSFLEKHKGSYDLIFADPPYGLEEEQFHSIATLVMENELLVPGGIFIMEHSKHTDLSNHQWLESSRRYGGTVFSFFENPDEEE</sequence>
<proteinExistence type="predicted"/>
<dbReference type="CDD" id="cd02440">
    <property type="entry name" value="AdoMet_MTases"/>
    <property type="match status" value="1"/>
</dbReference>
<dbReference type="Pfam" id="PF03602">
    <property type="entry name" value="Cons_hypoth95"/>
    <property type="match status" value="1"/>
</dbReference>
<dbReference type="AlphaFoldDB" id="A0A084JW72"/>
<dbReference type="InterPro" id="IPR029063">
    <property type="entry name" value="SAM-dependent_MTases_sf"/>
</dbReference>
<dbReference type="Proteomes" id="UP000028531">
    <property type="component" value="Unassembled WGS sequence"/>
</dbReference>
<evidence type="ECO:0000313" key="5">
    <source>
        <dbReference type="Proteomes" id="UP000028531"/>
    </source>
</evidence>